<keyword evidence="2" id="KW-1185">Reference proteome</keyword>
<dbReference type="AlphaFoldDB" id="A0A7J5YX51"/>
<proteinExistence type="predicted"/>
<accession>A0A7J5YX51</accession>
<comment type="caution">
    <text evidence="1">The sequence shown here is derived from an EMBL/GenBank/DDBJ whole genome shotgun (WGS) entry which is preliminary data.</text>
</comment>
<dbReference type="OrthoDB" id="289038at2759"/>
<gene>
    <name evidence="1" type="ORF">F7725_006053</name>
</gene>
<reference evidence="1 2" key="1">
    <citation type="submission" date="2020-03" db="EMBL/GenBank/DDBJ databases">
        <title>Dissostichus mawsoni Genome sequencing and assembly.</title>
        <authorList>
            <person name="Park H."/>
        </authorList>
    </citation>
    <scope>NUCLEOTIDE SEQUENCE [LARGE SCALE GENOMIC DNA]</scope>
    <source>
        <strain evidence="1">DM0001</strain>
        <tissue evidence="1">Muscle</tissue>
    </source>
</reference>
<organism evidence="1 2">
    <name type="scientific">Dissostichus mawsoni</name>
    <name type="common">Antarctic cod</name>
    <dbReference type="NCBI Taxonomy" id="36200"/>
    <lineage>
        <taxon>Eukaryota</taxon>
        <taxon>Metazoa</taxon>
        <taxon>Chordata</taxon>
        <taxon>Craniata</taxon>
        <taxon>Vertebrata</taxon>
        <taxon>Euteleostomi</taxon>
        <taxon>Actinopterygii</taxon>
        <taxon>Neopterygii</taxon>
        <taxon>Teleostei</taxon>
        <taxon>Neoteleostei</taxon>
        <taxon>Acanthomorphata</taxon>
        <taxon>Eupercaria</taxon>
        <taxon>Perciformes</taxon>
        <taxon>Notothenioidei</taxon>
        <taxon>Nototheniidae</taxon>
        <taxon>Dissostichus</taxon>
    </lineage>
</organism>
<dbReference type="EMBL" id="JAAKFY010000009">
    <property type="protein sequence ID" value="KAF3852698.1"/>
    <property type="molecule type" value="Genomic_DNA"/>
</dbReference>
<name>A0A7J5YX51_DISMA</name>
<sequence length="513" mass="58372">MYPSDQVADLRAEVTHWYENLQKEQMNQQAQLQEFGQSGRQPADFPGGLMGPVRMISSGHELTTDYDEKTLHELGFKDMQGEEGGGRAAAGLLPAPPQKEHIPMLLLLQEPHLTTLFDLLEMLACFKPPNPNTEKLNENPESARCEELHLHAENLSRRVWELLMLLPTCPKMLQAFQNISDDMNGEGLCWKELLRIKSPHKLLYALEIIEALGKPNRRIHRSPLYSDLYPDSDDSSEDQIENSKNTWSCKFVSSGGLQLLLEIFNSGILEPKDQESWTVWLLDCLACLQKLICQFAVDPADLDLAYHDVFSWSGLADSQRKRAWPGKSRKSTVEHGKGLHIPRLTEVFLSLVQGTNLIQRLINVAYTYDNLAHRVLKAQSDHRSRHEVTHYSMWLLVSWAHCSSTVKSSLADSDHLHDWLKKLTLLVPESGESINRSFLLLAASTLLKFLPDAQALKPLRVEDYEEEPLLKTGCKEYFWLLCKLIDNIHTTLLDLDALARHLADCIRRSESVL</sequence>
<dbReference type="Proteomes" id="UP000518266">
    <property type="component" value="Unassembled WGS sequence"/>
</dbReference>
<protein>
    <submittedName>
        <fullName evidence="1">Uncharacterized protein</fullName>
    </submittedName>
</protein>
<evidence type="ECO:0000313" key="1">
    <source>
        <dbReference type="EMBL" id="KAF3852698.1"/>
    </source>
</evidence>
<evidence type="ECO:0000313" key="2">
    <source>
        <dbReference type="Proteomes" id="UP000518266"/>
    </source>
</evidence>